<dbReference type="PANTHER" id="PTHR34207">
    <property type="entry name" value="PROTEIN BIC1"/>
    <property type="match status" value="1"/>
</dbReference>
<feature type="compositionally biased region" description="Low complexity" evidence="1">
    <location>
        <begin position="10"/>
        <end position="21"/>
    </location>
</feature>
<evidence type="ECO:0000313" key="2">
    <source>
        <dbReference type="EMBL" id="MBX62442.1"/>
    </source>
</evidence>
<organism evidence="2">
    <name type="scientific">Rhizophora mucronata</name>
    <name type="common">Asiatic mangrove</name>
    <dbReference type="NCBI Taxonomy" id="61149"/>
    <lineage>
        <taxon>Eukaryota</taxon>
        <taxon>Viridiplantae</taxon>
        <taxon>Streptophyta</taxon>
        <taxon>Embryophyta</taxon>
        <taxon>Tracheophyta</taxon>
        <taxon>Spermatophyta</taxon>
        <taxon>Magnoliopsida</taxon>
        <taxon>eudicotyledons</taxon>
        <taxon>Gunneridae</taxon>
        <taxon>Pentapetalae</taxon>
        <taxon>rosids</taxon>
        <taxon>fabids</taxon>
        <taxon>Malpighiales</taxon>
        <taxon>Rhizophoraceae</taxon>
        <taxon>Rhizophora</taxon>
    </lineage>
</organism>
<dbReference type="PANTHER" id="PTHR34207:SF2">
    <property type="entry name" value="PROTEIN BIC1"/>
    <property type="match status" value="1"/>
</dbReference>
<evidence type="ECO:0000256" key="1">
    <source>
        <dbReference type="SAM" id="MobiDB-lite"/>
    </source>
</evidence>
<evidence type="ECO:0008006" key="3">
    <source>
        <dbReference type="Google" id="ProtNLM"/>
    </source>
</evidence>
<dbReference type="GO" id="GO:0009785">
    <property type="term" value="P:blue light signaling pathway"/>
    <property type="evidence" value="ECO:0007669"/>
    <property type="project" value="InterPro"/>
</dbReference>
<proteinExistence type="predicted"/>
<name>A0A2P2Q622_RHIMU</name>
<dbReference type="InterPro" id="IPR040374">
    <property type="entry name" value="BIC"/>
</dbReference>
<reference evidence="2" key="1">
    <citation type="submission" date="2018-02" db="EMBL/GenBank/DDBJ databases">
        <title>Rhizophora mucronata_Transcriptome.</title>
        <authorList>
            <person name="Meera S.P."/>
            <person name="Sreeshan A."/>
            <person name="Augustine A."/>
        </authorList>
    </citation>
    <scope>NUCLEOTIDE SEQUENCE</scope>
    <source>
        <tissue evidence="2">Leaf</tissue>
    </source>
</reference>
<feature type="region of interest" description="Disordered" evidence="1">
    <location>
        <begin position="1"/>
        <end position="97"/>
    </location>
</feature>
<protein>
    <recommendedName>
        <fullName evidence="3">Protein BIC1</fullName>
    </recommendedName>
</protein>
<feature type="compositionally biased region" description="Basic and acidic residues" evidence="1">
    <location>
        <begin position="45"/>
        <end position="57"/>
    </location>
</feature>
<dbReference type="CDD" id="cd22645">
    <property type="entry name" value="BIC1_CID"/>
    <property type="match status" value="1"/>
</dbReference>
<accession>A0A2P2Q622</accession>
<dbReference type="EMBL" id="GGEC01081958">
    <property type="protein sequence ID" value="MBX62442.1"/>
    <property type="molecule type" value="Transcribed_RNA"/>
</dbReference>
<dbReference type="AlphaFoldDB" id="A0A2P2Q622"/>
<sequence length="167" mass="18541">MKETPTKMEPSSPDQSPSISPEKTGGAYRSQRNVNDVETEGSFMKSRDLARDNKNDTKYSSSNTHQAKNKETPKHGLPGGAMDAEPELNGSNGGLCGRERLKRHRTEVAGRVWIPEIWGQEALLKDWIDCSVFDASLVPNNITSARSALVEEDRRANSGRLRVENRC</sequence>